<organism evidence="9 10">
    <name type="scientific">Anaerocolumna cellulosilytica</name>
    <dbReference type="NCBI Taxonomy" id="433286"/>
    <lineage>
        <taxon>Bacteria</taxon>
        <taxon>Bacillati</taxon>
        <taxon>Bacillota</taxon>
        <taxon>Clostridia</taxon>
        <taxon>Lachnospirales</taxon>
        <taxon>Lachnospiraceae</taxon>
        <taxon>Anaerocolumna</taxon>
    </lineage>
</organism>
<dbReference type="GO" id="GO:0106300">
    <property type="term" value="P:protein-DNA covalent cross-linking repair"/>
    <property type="evidence" value="ECO:0007669"/>
    <property type="project" value="InterPro"/>
</dbReference>
<evidence type="ECO:0000256" key="1">
    <source>
        <dbReference type="ARBA" id="ARBA00008136"/>
    </source>
</evidence>
<evidence type="ECO:0000313" key="9">
    <source>
        <dbReference type="EMBL" id="BCJ94669.1"/>
    </source>
</evidence>
<sequence length="187" mass="21843">MCGRYYVDDETSREIRKILDYLDEKFQRKTVKTGEIFPSDTVPILSASHKKIEPDISAWGFPGFNNKGVLINARAETVMEKKMFRDSVLNRRCVIPANGFYEWDRSKNKYFFHRHESDILYMAGIYNCYRNEPRFVILTTNANSSIEEIHSRMPLILEPDEIDTWILDTTRTSQILAKIPPQLSKAL</sequence>
<dbReference type="EC" id="3.4.-.-" evidence="8"/>
<evidence type="ECO:0000256" key="6">
    <source>
        <dbReference type="ARBA" id="ARBA00023125"/>
    </source>
</evidence>
<keyword evidence="7" id="KW-0456">Lyase</keyword>
<dbReference type="Proteomes" id="UP000515561">
    <property type="component" value="Chromosome"/>
</dbReference>
<dbReference type="GO" id="GO:0016829">
    <property type="term" value="F:lyase activity"/>
    <property type="evidence" value="ECO:0007669"/>
    <property type="project" value="UniProtKB-KW"/>
</dbReference>
<gene>
    <name evidence="9" type="ORF">acsn021_22380</name>
</gene>
<keyword evidence="6" id="KW-0238">DNA-binding</keyword>
<protein>
    <recommendedName>
        <fullName evidence="8">Abasic site processing protein</fullName>
        <ecNumber evidence="8">3.4.-.-</ecNumber>
    </recommendedName>
</protein>
<dbReference type="GO" id="GO:0003697">
    <property type="term" value="F:single-stranded DNA binding"/>
    <property type="evidence" value="ECO:0007669"/>
    <property type="project" value="InterPro"/>
</dbReference>
<dbReference type="Gene3D" id="3.90.1680.10">
    <property type="entry name" value="SOS response associated peptidase-like"/>
    <property type="match status" value="1"/>
</dbReference>
<evidence type="ECO:0000256" key="3">
    <source>
        <dbReference type="ARBA" id="ARBA00022763"/>
    </source>
</evidence>
<keyword evidence="5" id="KW-0190">Covalent protein-DNA linkage</keyword>
<dbReference type="AlphaFoldDB" id="A0A6S6R049"/>
<dbReference type="SUPFAM" id="SSF143081">
    <property type="entry name" value="BB1717-like"/>
    <property type="match status" value="1"/>
</dbReference>
<evidence type="ECO:0000256" key="4">
    <source>
        <dbReference type="ARBA" id="ARBA00022801"/>
    </source>
</evidence>
<keyword evidence="3" id="KW-0227">DNA damage</keyword>
<dbReference type="EMBL" id="AP023367">
    <property type="protein sequence ID" value="BCJ94669.1"/>
    <property type="molecule type" value="Genomic_DNA"/>
</dbReference>
<dbReference type="RefSeq" id="WP_184089482.1">
    <property type="nucleotide sequence ID" value="NZ_AP023367.1"/>
</dbReference>
<proteinExistence type="inferred from homology"/>
<keyword evidence="10" id="KW-1185">Reference proteome</keyword>
<dbReference type="KEGG" id="acel:acsn021_22380"/>
<dbReference type="Pfam" id="PF02586">
    <property type="entry name" value="SRAP"/>
    <property type="match status" value="1"/>
</dbReference>
<evidence type="ECO:0000256" key="5">
    <source>
        <dbReference type="ARBA" id="ARBA00023124"/>
    </source>
</evidence>
<evidence type="ECO:0000313" key="10">
    <source>
        <dbReference type="Proteomes" id="UP000515561"/>
    </source>
</evidence>
<evidence type="ECO:0000256" key="2">
    <source>
        <dbReference type="ARBA" id="ARBA00022670"/>
    </source>
</evidence>
<keyword evidence="4 8" id="KW-0378">Hydrolase</keyword>
<dbReference type="PANTHER" id="PTHR13604:SF0">
    <property type="entry name" value="ABASIC SITE PROCESSING PROTEIN HMCES"/>
    <property type="match status" value="1"/>
</dbReference>
<evidence type="ECO:0000256" key="7">
    <source>
        <dbReference type="ARBA" id="ARBA00023239"/>
    </source>
</evidence>
<keyword evidence="2 8" id="KW-0645">Protease</keyword>
<dbReference type="InterPro" id="IPR036590">
    <property type="entry name" value="SRAP-like"/>
</dbReference>
<dbReference type="GO" id="GO:0006508">
    <property type="term" value="P:proteolysis"/>
    <property type="evidence" value="ECO:0007669"/>
    <property type="project" value="UniProtKB-KW"/>
</dbReference>
<comment type="similarity">
    <text evidence="1 8">Belongs to the SOS response-associated peptidase family.</text>
</comment>
<dbReference type="InterPro" id="IPR003738">
    <property type="entry name" value="SRAP"/>
</dbReference>
<reference evidence="9 10" key="1">
    <citation type="journal article" date="2016" name="Int. J. Syst. Evol. Microbiol.">
        <title>Descriptions of Anaerotaenia torta gen. nov., sp. nov. and Anaerocolumna cellulosilytica gen. nov., sp. nov. isolated from a methanogenic reactor of cattle waste.</title>
        <authorList>
            <person name="Uek A."/>
            <person name="Ohtaki Y."/>
            <person name="Kaku N."/>
            <person name="Ueki K."/>
        </authorList>
    </citation>
    <scope>NUCLEOTIDE SEQUENCE [LARGE SCALE GENOMIC DNA]</scope>
    <source>
        <strain evidence="9 10">SN021</strain>
    </source>
</reference>
<dbReference type="GO" id="GO:0008233">
    <property type="term" value="F:peptidase activity"/>
    <property type="evidence" value="ECO:0007669"/>
    <property type="project" value="UniProtKB-KW"/>
</dbReference>
<dbReference type="PANTHER" id="PTHR13604">
    <property type="entry name" value="DC12-RELATED"/>
    <property type="match status" value="1"/>
</dbReference>
<accession>A0A6S6R049</accession>
<evidence type="ECO:0000256" key="8">
    <source>
        <dbReference type="RuleBase" id="RU364100"/>
    </source>
</evidence>
<name>A0A6S6R049_9FIRM</name>